<dbReference type="SUPFAM" id="SSF160424">
    <property type="entry name" value="BH3703-like"/>
    <property type="match status" value="1"/>
</dbReference>
<evidence type="ECO:0000313" key="2">
    <source>
        <dbReference type="EMBL" id="MCP2333807.1"/>
    </source>
</evidence>
<organism evidence="2 3">
    <name type="scientific">Actinoalloteichus caeruleus DSM 43889</name>
    <dbReference type="NCBI Taxonomy" id="1120930"/>
    <lineage>
        <taxon>Bacteria</taxon>
        <taxon>Bacillati</taxon>
        <taxon>Actinomycetota</taxon>
        <taxon>Actinomycetes</taxon>
        <taxon>Pseudonocardiales</taxon>
        <taxon>Pseudonocardiaceae</taxon>
        <taxon>Actinoalloteichus</taxon>
        <taxon>Actinoalloteichus cyanogriseus</taxon>
    </lineage>
</organism>
<evidence type="ECO:0000256" key="1">
    <source>
        <dbReference type="SAM" id="MobiDB-lite"/>
    </source>
</evidence>
<feature type="compositionally biased region" description="Low complexity" evidence="1">
    <location>
        <begin position="190"/>
        <end position="205"/>
    </location>
</feature>
<dbReference type="RefSeq" id="WP_035274231.1">
    <property type="nucleotide sequence ID" value="NZ_AUBJ02000001.1"/>
</dbReference>
<evidence type="ECO:0000313" key="3">
    <source>
        <dbReference type="Proteomes" id="UP000791080"/>
    </source>
</evidence>
<feature type="region of interest" description="Disordered" evidence="1">
    <location>
        <begin position="310"/>
        <end position="329"/>
    </location>
</feature>
<feature type="compositionally biased region" description="Polar residues" evidence="1">
    <location>
        <begin position="149"/>
        <end position="159"/>
    </location>
</feature>
<reference evidence="2 3" key="1">
    <citation type="submission" date="2022-06" db="EMBL/GenBank/DDBJ databases">
        <title>Genomic Encyclopedia of Type Strains, Phase I: the one thousand microbial genomes (KMG-I) project.</title>
        <authorList>
            <person name="Kyrpides N."/>
        </authorList>
    </citation>
    <scope>NUCLEOTIDE SEQUENCE [LARGE SCALE GENOMIC DNA]</scope>
    <source>
        <strain evidence="2 3">DSM 43889</strain>
    </source>
</reference>
<gene>
    <name evidence="2" type="ORF">G443_004077</name>
</gene>
<sequence>MRHPARSGGEREPQRLLNLAAAELRRGLAPGWSSVQVLCRAAGQHAEWEVWVVMPDGTSHRVPPPEGLPPLLDRVRTTMYQPGTGTWVSGVLVLDQKAGSFEQRWEFDREPRWAIRPPPSVWLEELRRHPRDDERLPSWWRDHLARVQPTGTSPANQRPPTEVAAPPTPDRPDGVPRRGRARPGRDRRATAGPPTAPGTTPAATRAELRQARVFDGSDPDGRPRATREQVPPAERSPLLSYLENAPTVSAVATGPDELDPALPATVPHTLHSDGVWVWSGAVPYYLREHDVPPEPDLVAHVRSRRFRLPVPPAAELDPVPGSVEEHAEE</sequence>
<dbReference type="EMBL" id="AUBJ02000001">
    <property type="protein sequence ID" value="MCP2333807.1"/>
    <property type="molecule type" value="Genomic_DNA"/>
</dbReference>
<keyword evidence="3" id="KW-1185">Reference proteome</keyword>
<name>A0ABT1JMR5_ACTCY</name>
<dbReference type="Proteomes" id="UP000791080">
    <property type="component" value="Unassembled WGS sequence"/>
</dbReference>
<proteinExistence type="predicted"/>
<comment type="caution">
    <text evidence="2">The sequence shown here is derived from an EMBL/GenBank/DDBJ whole genome shotgun (WGS) entry which is preliminary data.</text>
</comment>
<protein>
    <submittedName>
        <fullName evidence="2">Uncharacterized protein</fullName>
    </submittedName>
</protein>
<feature type="region of interest" description="Disordered" evidence="1">
    <location>
        <begin position="148"/>
        <end position="234"/>
    </location>
</feature>
<dbReference type="InterPro" id="IPR036170">
    <property type="entry name" value="YezG-like_sf"/>
</dbReference>
<accession>A0ABT1JMR5</accession>